<reference evidence="1 2" key="1">
    <citation type="journal article" date="2022" name="DNA Res.">
        <title>Chromosomal-level genome assembly of the orchid tree Bauhinia variegata (Leguminosae; Cercidoideae) supports the allotetraploid origin hypothesis of Bauhinia.</title>
        <authorList>
            <person name="Zhong Y."/>
            <person name="Chen Y."/>
            <person name="Zheng D."/>
            <person name="Pang J."/>
            <person name="Liu Y."/>
            <person name="Luo S."/>
            <person name="Meng S."/>
            <person name="Qian L."/>
            <person name="Wei D."/>
            <person name="Dai S."/>
            <person name="Zhou R."/>
        </authorList>
    </citation>
    <scope>NUCLEOTIDE SEQUENCE [LARGE SCALE GENOMIC DNA]</scope>
    <source>
        <strain evidence="1">BV-YZ2020</strain>
    </source>
</reference>
<sequence>MLNEQLYLGSVLGAVLIVIGLYMVLWGKSKETQKTTPAETSLESEVVVDINGVEMSTRVHDKGDYSIHTDRNNSSQQCC</sequence>
<name>A0ACB9KPT0_BAUVA</name>
<keyword evidence="2" id="KW-1185">Reference proteome</keyword>
<accession>A0ACB9KPT0</accession>
<gene>
    <name evidence="1" type="ORF">L6164_032533</name>
</gene>
<protein>
    <submittedName>
        <fullName evidence="1">Uncharacterized protein</fullName>
    </submittedName>
</protein>
<evidence type="ECO:0000313" key="1">
    <source>
        <dbReference type="EMBL" id="KAI4299038.1"/>
    </source>
</evidence>
<comment type="caution">
    <text evidence="1">The sequence shown here is derived from an EMBL/GenBank/DDBJ whole genome shotgun (WGS) entry which is preliminary data.</text>
</comment>
<organism evidence="1 2">
    <name type="scientific">Bauhinia variegata</name>
    <name type="common">Purple orchid tree</name>
    <name type="synonym">Phanera variegata</name>
    <dbReference type="NCBI Taxonomy" id="167791"/>
    <lineage>
        <taxon>Eukaryota</taxon>
        <taxon>Viridiplantae</taxon>
        <taxon>Streptophyta</taxon>
        <taxon>Embryophyta</taxon>
        <taxon>Tracheophyta</taxon>
        <taxon>Spermatophyta</taxon>
        <taxon>Magnoliopsida</taxon>
        <taxon>eudicotyledons</taxon>
        <taxon>Gunneridae</taxon>
        <taxon>Pentapetalae</taxon>
        <taxon>rosids</taxon>
        <taxon>fabids</taxon>
        <taxon>Fabales</taxon>
        <taxon>Fabaceae</taxon>
        <taxon>Cercidoideae</taxon>
        <taxon>Cercideae</taxon>
        <taxon>Bauhiniinae</taxon>
        <taxon>Bauhinia</taxon>
    </lineage>
</organism>
<evidence type="ECO:0000313" key="2">
    <source>
        <dbReference type="Proteomes" id="UP000828941"/>
    </source>
</evidence>
<dbReference type="EMBL" id="CM039438">
    <property type="protein sequence ID" value="KAI4299038.1"/>
    <property type="molecule type" value="Genomic_DNA"/>
</dbReference>
<proteinExistence type="predicted"/>
<dbReference type="Proteomes" id="UP000828941">
    <property type="component" value="Chromosome 13"/>
</dbReference>